<dbReference type="GeneID" id="110973454"/>
<comment type="subcellular location">
    <subcellularLocation>
        <location evidence="1">Cell membrane</location>
        <topology evidence="1">Multi-pass membrane protein</topology>
    </subcellularLocation>
</comment>
<dbReference type="PRINTS" id="PR00237">
    <property type="entry name" value="GPCRRHODOPSN"/>
</dbReference>
<dbReference type="GO" id="GO:0005886">
    <property type="term" value="C:plasma membrane"/>
    <property type="evidence" value="ECO:0007669"/>
    <property type="project" value="UniProtKB-SubCell"/>
</dbReference>
<feature type="transmembrane region" description="Helical" evidence="10">
    <location>
        <begin position="187"/>
        <end position="212"/>
    </location>
</feature>
<name>A0A8B7XGS2_ACAPL</name>
<reference evidence="13" key="1">
    <citation type="submission" date="2025-08" db="UniProtKB">
        <authorList>
            <consortium name="RefSeq"/>
        </authorList>
    </citation>
    <scope>IDENTIFICATION</scope>
</reference>
<keyword evidence="4 10" id="KW-1133">Transmembrane helix</keyword>
<keyword evidence="5" id="KW-0297">G-protein coupled receptor</keyword>
<feature type="domain" description="G-protein coupled receptors family 1 profile" evidence="11">
    <location>
        <begin position="39"/>
        <end position="321"/>
    </location>
</feature>
<dbReference type="OrthoDB" id="5859976at2759"/>
<dbReference type="InterPro" id="IPR017452">
    <property type="entry name" value="GPCR_Rhodpsn_7TM"/>
</dbReference>
<protein>
    <submittedName>
        <fullName evidence="13">G-protein coupled receptor moody-like</fullName>
    </submittedName>
</protein>
<evidence type="ECO:0000256" key="10">
    <source>
        <dbReference type="SAM" id="Phobius"/>
    </source>
</evidence>
<evidence type="ECO:0000256" key="4">
    <source>
        <dbReference type="ARBA" id="ARBA00022989"/>
    </source>
</evidence>
<evidence type="ECO:0000313" key="13">
    <source>
        <dbReference type="RefSeq" id="XP_022079988.1"/>
    </source>
</evidence>
<dbReference type="PANTHER" id="PTHR24228:SF72">
    <property type="entry name" value="G-PROTEIN COUPLED RECEPTORS FAMILY 1 PROFILE DOMAIN-CONTAINING PROTEIN"/>
    <property type="match status" value="1"/>
</dbReference>
<dbReference type="RefSeq" id="XP_022079988.1">
    <property type="nucleotide sequence ID" value="XM_022224296.1"/>
</dbReference>
<feature type="transmembrane region" description="Helical" evidence="10">
    <location>
        <begin position="276"/>
        <end position="297"/>
    </location>
</feature>
<dbReference type="OMA" id="CATPYAI"/>
<dbReference type="Proteomes" id="UP000694845">
    <property type="component" value="Unplaced"/>
</dbReference>
<dbReference type="PANTHER" id="PTHR24228">
    <property type="entry name" value="B2 BRADYKININ RECEPTOR/ANGIOTENSIN II RECEPTOR"/>
    <property type="match status" value="1"/>
</dbReference>
<evidence type="ECO:0000256" key="2">
    <source>
        <dbReference type="ARBA" id="ARBA00022475"/>
    </source>
</evidence>
<feature type="transmembrane region" description="Helical" evidence="10">
    <location>
        <begin position="303"/>
        <end position="322"/>
    </location>
</feature>
<dbReference type="KEGG" id="aplc:110973454"/>
<organism evidence="12 13">
    <name type="scientific">Acanthaster planci</name>
    <name type="common">Crown-of-thorns starfish</name>
    <dbReference type="NCBI Taxonomy" id="133434"/>
    <lineage>
        <taxon>Eukaryota</taxon>
        <taxon>Metazoa</taxon>
        <taxon>Echinodermata</taxon>
        <taxon>Eleutherozoa</taxon>
        <taxon>Asterozoa</taxon>
        <taxon>Asteroidea</taxon>
        <taxon>Valvatacea</taxon>
        <taxon>Valvatida</taxon>
        <taxon>Acanthasteridae</taxon>
        <taxon>Acanthaster</taxon>
    </lineage>
</organism>
<evidence type="ECO:0000256" key="9">
    <source>
        <dbReference type="SAM" id="MobiDB-lite"/>
    </source>
</evidence>
<evidence type="ECO:0000256" key="5">
    <source>
        <dbReference type="ARBA" id="ARBA00023040"/>
    </source>
</evidence>
<keyword evidence="3 10" id="KW-0812">Transmembrane</keyword>
<evidence type="ECO:0000259" key="11">
    <source>
        <dbReference type="PROSITE" id="PS50262"/>
    </source>
</evidence>
<evidence type="ECO:0000256" key="6">
    <source>
        <dbReference type="ARBA" id="ARBA00023136"/>
    </source>
</evidence>
<dbReference type="CDD" id="cd00637">
    <property type="entry name" value="7tm_classA_rhodopsin-like"/>
    <property type="match status" value="1"/>
</dbReference>
<feature type="transmembrane region" description="Helical" evidence="10">
    <location>
        <begin position="97"/>
        <end position="119"/>
    </location>
</feature>
<dbReference type="InterPro" id="IPR000276">
    <property type="entry name" value="GPCR_Rhodpsn"/>
</dbReference>
<accession>A0A8B7XGS2</accession>
<dbReference type="AlphaFoldDB" id="A0A8B7XGS2"/>
<evidence type="ECO:0000313" key="12">
    <source>
        <dbReference type="Proteomes" id="UP000694845"/>
    </source>
</evidence>
<keyword evidence="12" id="KW-1185">Reference proteome</keyword>
<keyword evidence="8" id="KW-0807">Transducer</keyword>
<dbReference type="SUPFAM" id="SSF81321">
    <property type="entry name" value="Family A G protein-coupled receptor-like"/>
    <property type="match status" value="1"/>
</dbReference>
<dbReference type="Gene3D" id="1.20.1070.10">
    <property type="entry name" value="Rhodopsin 7-helix transmembrane proteins"/>
    <property type="match status" value="1"/>
</dbReference>
<evidence type="ECO:0000256" key="7">
    <source>
        <dbReference type="ARBA" id="ARBA00023170"/>
    </source>
</evidence>
<gene>
    <name evidence="13" type="primary">LOC110973454</name>
</gene>
<proteinExistence type="predicted"/>
<feature type="transmembrane region" description="Helical" evidence="10">
    <location>
        <begin position="23"/>
        <end position="49"/>
    </location>
</feature>
<evidence type="ECO:0000256" key="1">
    <source>
        <dbReference type="ARBA" id="ARBA00004651"/>
    </source>
</evidence>
<dbReference type="PROSITE" id="PS50262">
    <property type="entry name" value="G_PROTEIN_RECEP_F1_2"/>
    <property type="match status" value="1"/>
</dbReference>
<dbReference type="Pfam" id="PF00001">
    <property type="entry name" value="7tm_1"/>
    <property type="match status" value="1"/>
</dbReference>
<feature type="transmembrane region" description="Helical" evidence="10">
    <location>
        <begin position="140"/>
        <end position="167"/>
    </location>
</feature>
<feature type="region of interest" description="Disordered" evidence="9">
    <location>
        <begin position="244"/>
        <end position="269"/>
    </location>
</feature>
<evidence type="ECO:0000256" key="3">
    <source>
        <dbReference type="ARBA" id="ARBA00022692"/>
    </source>
</evidence>
<feature type="transmembrane region" description="Helical" evidence="10">
    <location>
        <begin position="56"/>
        <end position="77"/>
    </location>
</feature>
<evidence type="ECO:0000256" key="8">
    <source>
        <dbReference type="ARBA" id="ARBA00023224"/>
    </source>
</evidence>
<keyword evidence="2" id="KW-1003">Cell membrane</keyword>
<sequence length="364" mass="41051">MDGSQDNSTEDREFEFTDYTQRVIVATLLMIISVVGITGNSMIHLAVLLSKKLRTVTNAFVVNLSIADWLTCFVIPWNSVALLSTDGLPVSEWFCKVVAIVQFTTVGCSIITLGFIAVNRLMLITRPTTTYHVFFTSQRVTLWLILSWLVPLLTSLIPPLAGVGAVGYNPQYHFCGSKPSNPYYNTYNLIIAAVLYPIPLVKIVVSYSLIWIHLRRHAKKMAGAPKQQARRSVPIDIPMVPPHSEDTNTAEHPSRSDVNTSPSRKRKRQTDVTKNMVYVVCGFGLCATPYAINLFFFDRGPTIPYTTVILLLSNCINPLIYATKHRDFKLIFGFIIRRQWDKIPNPSDFLKKARQAKYCCAREL</sequence>
<keyword evidence="6 10" id="KW-0472">Membrane</keyword>
<keyword evidence="7" id="KW-0675">Receptor</keyword>
<dbReference type="GO" id="GO:0004930">
    <property type="term" value="F:G protein-coupled receptor activity"/>
    <property type="evidence" value="ECO:0007669"/>
    <property type="project" value="UniProtKB-KW"/>
</dbReference>